<gene>
    <name evidence="2" type="ORF">RirG_146790</name>
</gene>
<feature type="compositionally biased region" description="Acidic residues" evidence="1">
    <location>
        <begin position="102"/>
        <end position="111"/>
    </location>
</feature>
<feature type="compositionally biased region" description="Polar residues" evidence="1">
    <location>
        <begin position="1"/>
        <end position="19"/>
    </location>
</feature>
<name>A0A015K978_RHIIW</name>
<evidence type="ECO:0000313" key="3">
    <source>
        <dbReference type="Proteomes" id="UP000022910"/>
    </source>
</evidence>
<accession>A0A015K978</accession>
<evidence type="ECO:0000256" key="1">
    <source>
        <dbReference type="SAM" id="MobiDB-lite"/>
    </source>
</evidence>
<feature type="region of interest" description="Disordered" evidence="1">
    <location>
        <begin position="1"/>
        <end position="55"/>
    </location>
</feature>
<sequence length="111" mass="13085">MNSIQKQTENSQQDNNTMNKKQELYKQQRKNSQHEGNQKIILDHPITSEVEEDKTFSTPLTKEAIERLNSLNGLNRNNNKEIRRLSTTDSMQEFLEIPDYIPNDDEEETDF</sequence>
<dbReference type="OrthoDB" id="2378803at2759"/>
<organism evidence="2 3">
    <name type="scientific">Rhizophagus irregularis (strain DAOM 197198w)</name>
    <name type="common">Glomus intraradices</name>
    <dbReference type="NCBI Taxonomy" id="1432141"/>
    <lineage>
        <taxon>Eukaryota</taxon>
        <taxon>Fungi</taxon>
        <taxon>Fungi incertae sedis</taxon>
        <taxon>Mucoromycota</taxon>
        <taxon>Glomeromycotina</taxon>
        <taxon>Glomeromycetes</taxon>
        <taxon>Glomerales</taxon>
        <taxon>Glomeraceae</taxon>
        <taxon>Rhizophagus</taxon>
    </lineage>
</organism>
<reference evidence="2 3" key="1">
    <citation type="submission" date="2014-02" db="EMBL/GenBank/DDBJ databases">
        <title>Single nucleus genome sequencing reveals high similarity among nuclei of an endomycorrhizal fungus.</title>
        <authorList>
            <person name="Lin K."/>
            <person name="Geurts R."/>
            <person name="Zhang Z."/>
            <person name="Limpens E."/>
            <person name="Saunders D.G."/>
            <person name="Mu D."/>
            <person name="Pang E."/>
            <person name="Cao H."/>
            <person name="Cha H."/>
            <person name="Lin T."/>
            <person name="Zhou Q."/>
            <person name="Shang Y."/>
            <person name="Li Y."/>
            <person name="Ivanov S."/>
            <person name="Sharma T."/>
            <person name="Velzen R.V."/>
            <person name="Ruijter N.D."/>
            <person name="Aanen D.K."/>
            <person name="Win J."/>
            <person name="Kamoun S."/>
            <person name="Bisseling T."/>
            <person name="Huang S."/>
        </authorList>
    </citation>
    <scope>NUCLEOTIDE SEQUENCE [LARGE SCALE GENOMIC DNA]</scope>
    <source>
        <strain evidence="3">DAOM197198w</strain>
    </source>
</reference>
<feature type="region of interest" description="Disordered" evidence="1">
    <location>
        <begin position="83"/>
        <end position="111"/>
    </location>
</feature>
<dbReference type="HOGENOM" id="CLU_2159796_0_0_1"/>
<protein>
    <submittedName>
        <fullName evidence="2">Uncharacterized protein</fullName>
    </submittedName>
</protein>
<dbReference type="AlphaFoldDB" id="A0A015K978"/>
<comment type="caution">
    <text evidence="2">The sequence shown here is derived from an EMBL/GenBank/DDBJ whole genome shotgun (WGS) entry which is preliminary data.</text>
</comment>
<dbReference type="Proteomes" id="UP000022910">
    <property type="component" value="Unassembled WGS sequence"/>
</dbReference>
<keyword evidence="3" id="KW-1185">Reference proteome</keyword>
<proteinExistence type="predicted"/>
<evidence type="ECO:0000313" key="2">
    <source>
        <dbReference type="EMBL" id="EXX64024.1"/>
    </source>
</evidence>
<dbReference type="EMBL" id="JEMT01023681">
    <property type="protein sequence ID" value="EXX64024.1"/>
    <property type="molecule type" value="Genomic_DNA"/>
</dbReference>
<feature type="compositionally biased region" description="Basic and acidic residues" evidence="1">
    <location>
        <begin position="20"/>
        <end position="37"/>
    </location>
</feature>